<organism evidence="1">
    <name type="scientific">Gongylonema pulchrum</name>
    <dbReference type="NCBI Taxonomy" id="637853"/>
    <lineage>
        <taxon>Eukaryota</taxon>
        <taxon>Metazoa</taxon>
        <taxon>Ecdysozoa</taxon>
        <taxon>Nematoda</taxon>
        <taxon>Chromadorea</taxon>
        <taxon>Rhabditida</taxon>
        <taxon>Spirurina</taxon>
        <taxon>Spiruromorpha</taxon>
        <taxon>Spiruroidea</taxon>
        <taxon>Gongylonematidae</taxon>
        <taxon>Gongylonema</taxon>
    </lineage>
</organism>
<name>A0A183E028_9BILA</name>
<reference evidence="1" key="1">
    <citation type="submission" date="2016-06" db="UniProtKB">
        <authorList>
            <consortium name="WormBaseParasite"/>
        </authorList>
    </citation>
    <scope>IDENTIFICATION</scope>
</reference>
<dbReference type="WBParaSite" id="GPUH_0001433801-mRNA-1">
    <property type="protein sequence ID" value="GPUH_0001433801-mRNA-1"/>
    <property type="gene ID" value="GPUH_0001433801"/>
</dbReference>
<protein>
    <submittedName>
        <fullName evidence="1">Fibronectin type-III domain-containing protein</fullName>
    </submittedName>
</protein>
<evidence type="ECO:0000313" key="1">
    <source>
        <dbReference type="WBParaSite" id="GPUH_0001433801-mRNA-1"/>
    </source>
</evidence>
<sequence length="265" mass="29669">LSPFQIELRSDSERDWRQYGGFVPHSPSEIHFRQELPSLATHKHYYARVSATDTSRRVLATSEVTSFTVQCQVYTTTSANTNSEPVAVLNVNYQAGIHSLLSAPSVVPQNLRLEPVADGIRLSWTWTGQESPECEPYFLITGYQNGGPFSERVSGQLREFTFQNAIGGEWHVEMRAGNRVGTGPSSSPANLHNVPIVSKGVRVRVPRSICDPRTDFWCRPPGESDDVAVPRHPDEGLLRVLCRLYLAPLCKRLTLCPSVFLKSFW</sequence>
<proteinExistence type="predicted"/>
<dbReference type="InterPro" id="IPR036116">
    <property type="entry name" value="FN3_sf"/>
</dbReference>
<dbReference type="SUPFAM" id="SSF49265">
    <property type="entry name" value="Fibronectin type III"/>
    <property type="match status" value="1"/>
</dbReference>
<accession>A0A183E028</accession>
<dbReference type="AlphaFoldDB" id="A0A183E028"/>